<keyword evidence="11" id="KW-1185">Reference proteome</keyword>
<evidence type="ECO:0000256" key="6">
    <source>
        <dbReference type="ARBA" id="ARBA00023180"/>
    </source>
</evidence>
<gene>
    <name evidence="10" type="ORF">G9C98_001304</name>
</gene>
<dbReference type="OrthoDB" id="428480at2759"/>
<dbReference type="Pfam" id="PF00728">
    <property type="entry name" value="Glyco_hydro_20"/>
    <property type="match status" value="2"/>
</dbReference>
<sequence>MIVFNELTNQFQVASNVSILDAPMYPYRGILLDTSRNFISKATILRTIEAMGMSKLNSFHWHLSDSQSFPYISRTWPNMSRYGAYSPKKTYSSEDIKEIVDFGIHHGVRVVPELDAPGHVGEGWQWAGEDTLSCFRAQPWTKFCQEPPCGQLNPVSDKVYVLLDGLYQDLLEDFRPEIFHMGGDEVKTSCWASSESIRTWMTNQDWSLDDAGFMKLWMYFQQLAFKKLNSGEKKIKKAVLWTSSLTDEEYLKFLDPKKYIIQIWTDIYDSGEAALWTEQTDSVSVDPRLWPRSAALAERLWAEPETSWRNFEQRMLFHRERLVKRGIRADSLEPEWCRINQGLC</sequence>
<accession>A0A8J5V5E7</accession>
<dbReference type="EMBL" id="JAAOIC020000068">
    <property type="protein sequence ID" value="KAG8034219.1"/>
    <property type="molecule type" value="Genomic_DNA"/>
</dbReference>
<dbReference type="EC" id="3.2.1.52" evidence="3"/>
<comment type="caution">
    <text evidence="10">The sequence shown here is derived from an EMBL/GenBank/DDBJ whole genome shotgun (WGS) entry which is preliminary data.</text>
</comment>
<dbReference type="Proteomes" id="UP000729913">
    <property type="component" value="Unassembled WGS sequence"/>
</dbReference>
<comment type="similarity">
    <text evidence="2">Belongs to the glycosyl hydrolase 20 family.</text>
</comment>
<evidence type="ECO:0000256" key="8">
    <source>
        <dbReference type="PIRSR" id="PIRSR625705-1"/>
    </source>
</evidence>
<evidence type="ECO:0000256" key="3">
    <source>
        <dbReference type="ARBA" id="ARBA00012663"/>
    </source>
</evidence>
<reference evidence="10" key="2">
    <citation type="submission" date="2021-04" db="EMBL/GenBank/DDBJ databases">
        <title>Genome-wide patterns of bracovirus chromosomal integration into multiple host tissues during parasitism.</title>
        <authorList>
            <person name="Chebbi M.A.C."/>
        </authorList>
    </citation>
    <scope>NUCLEOTIDE SEQUENCE</scope>
    <source>
        <tissue evidence="10">Whole body</tissue>
    </source>
</reference>
<keyword evidence="4" id="KW-0732">Signal</keyword>
<evidence type="ECO:0000313" key="11">
    <source>
        <dbReference type="Proteomes" id="UP000729913"/>
    </source>
</evidence>
<comment type="catalytic activity">
    <reaction evidence="1">
        <text>Hydrolysis of terminal non-reducing N-acetyl-D-hexosamine residues in N-acetyl-beta-D-hexosaminides.</text>
        <dbReference type="EC" id="3.2.1.52"/>
    </reaction>
</comment>
<feature type="domain" description="Glycoside hydrolase family 20 catalytic" evidence="9">
    <location>
        <begin position="271"/>
        <end position="303"/>
    </location>
</feature>
<evidence type="ECO:0000256" key="5">
    <source>
        <dbReference type="ARBA" id="ARBA00022801"/>
    </source>
</evidence>
<reference evidence="10" key="1">
    <citation type="submission" date="2020-03" db="EMBL/GenBank/DDBJ databases">
        <authorList>
            <person name="Chebbi M.A."/>
            <person name="Drezen J.M."/>
        </authorList>
    </citation>
    <scope>NUCLEOTIDE SEQUENCE</scope>
    <source>
        <tissue evidence="10">Whole body</tissue>
    </source>
</reference>
<dbReference type="GO" id="GO:0030203">
    <property type="term" value="P:glycosaminoglycan metabolic process"/>
    <property type="evidence" value="ECO:0007669"/>
    <property type="project" value="TreeGrafter"/>
</dbReference>
<keyword evidence="7" id="KW-0326">Glycosidase</keyword>
<evidence type="ECO:0000313" key="10">
    <source>
        <dbReference type="EMBL" id="KAG8034219.1"/>
    </source>
</evidence>
<evidence type="ECO:0000256" key="4">
    <source>
        <dbReference type="ARBA" id="ARBA00022729"/>
    </source>
</evidence>
<dbReference type="FunFam" id="3.20.20.80:FF:000063">
    <property type="entry name" value="Beta-hexosaminidase"/>
    <property type="match status" value="1"/>
</dbReference>
<dbReference type="PANTHER" id="PTHR22600">
    <property type="entry name" value="BETA-HEXOSAMINIDASE"/>
    <property type="match status" value="1"/>
</dbReference>
<name>A0A8J5V5E7_9HYME</name>
<dbReference type="PANTHER" id="PTHR22600:SF26">
    <property type="entry name" value="BETA-N-ACETYLHEXOSAMINIDASE"/>
    <property type="match status" value="1"/>
</dbReference>
<dbReference type="InterPro" id="IPR025705">
    <property type="entry name" value="Beta_hexosaminidase_sua/sub"/>
</dbReference>
<proteinExistence type="inferred from homology"/>
<evidence type="ECO:0000259" key="9">
    <source>
        <dbReference type="Pfam" id="PF00728"/>
    </source>
</evidence>
<evidence type="ECO:0000256" key="1">
    <source>
        <dbReference type="ARBA" id="ARBA00001231"/>
    </source>
</evidence>
<feature type="active site" description="Proton donor" evidence="8">
    <location>
        <position position="185"/>
    </location>
</feature>
<evidence type="ECO:0000256" key="7">
    <source>
        <dbReference type="ARBA" id="ARBA00023295"/>
    </source>
</evidence>
<protein>
    <recommendedName>
        <fullName evidence="3">beta-N-acetylhexosaminidase</fullName>
        <ecNumber evidence="3">3.2.1.52</ecNumber>
    </recommendedName>
</protein>
<feature type="domain" description="Glycoside hydrolase family 20 catalytic" evidence="9">
    <location>
        <begin position="25"/>
        <end position="268"/>
    </location>
</feature>
<dbReference type="InterPro" id="IPR015883">
    <property type="entry name" value="Glyco_hydro_20_cat"/>
</dbReference>
<keyword evidence="5" id="KW-0378">Hydrolase</keyword>
<dbReference type="AlphaFoldDB" id="A0A8J5V5E7"/>
<organism evidence="10 11">
    <name type="scientific">Cotesia typhae</name>
    <dbReference type="NCBI Taxonomy" id="2053667"/>
    <lineage>
        <taxon>Eukaryota</taxon>
        <taxon>Metazoa</taxon>
        <taxon>Ecdysozoa</taxon>
        <taxon>Arthropoda</taxon>
        <taxon>Hexapoda</taxon>
        <taxon>Insecta</taxon>
        <taxon>Pterygota</taxon>
        <taxon>Neoptera</taxon>
        <taxon>Endopterygota</taxon>
        <taxon>Hymenoptera</taxon>
        <taxon>Apocrita</taxon>
        <taxon>Ichneumonoidea</taxon>
        <taxon>Braconidae</taxon>
        <taxon>Microgastrinae</taxon>
        <taxon>Cotesia</taxon>
    </lineage>
</organism>
<dbReference type="GO" id="GO:0016231">
    <property type="term" value="F:beta-N-acetylglucosaminidase activity"/>
    <property type="evidence" value="ECO:0007669"/>
    <property type="project" value="TreeGrafter"/>
</dbReference>
<dbReference type="GO" id="GO:0005975">
    <property type="term" value="P:carbohydrate metabolic process"/>
    <property type="evidence" value="ECO:0007669"/>
    <property type="project" value="InterPro"/>
</dbReference>
<keyword evidence="6" id="KW-0325">Glycoprotein</keyword>
<dbReference type="GO" id="GO:0005886">
    <property type="term" value="C:plasma membrane"/>
    <property type="evidence" value="ECO:0007669"/>
    <property type="project" value="TreeGrafter"/>
</dbReference>
<evidence type="ECO:0000256" key="2">
    <source>
        <dbReference type="ARBA" id="ARBA00006285"/>
    </source>
</evidence>